<dbReference type="AlphaFoldDB" id="A0A8J8M7D1"/>
<evidence type="ECO:0000313" key="2">
    <source>
        <dbReference type="Proteomes" id="UP000677305"/>
    </source>
</evidence>
<protein>
    <submittedName>
        <fullName evidence="1">Uncharacterized protein</fullName>
    </submittedName>
</protein>
<dbReference type="InterPro" id="IPR015943">
    <property type="entry name" value="WD40/YVTN_repeat-like_dom_sf"/>
</dbReference>
<dbReference type="PROSITE" id="PS51257">
    <property type="entry name" value="PROKAR_LIPOPROTEIN"/>
    <property type="match status" value="1"/>
</dbReference>
<dbReference type="PANTHER" id="PTHR42754">
    <property type="entry name" value="ENDOGLUCANASE"/>
    <property type="match status" value="1"/>
</dbReference>
<keyword evidence="2" id="KW-1185">Reference proteome</keyword>
<evidence type="ECO:0000313" key="1">
    <source>
        <dbReference type="EMBL" id="QUH27752.1"/>
    </source>
</evidence>
<organism evidence="1 2">
    <name type="scientific">Vallitalea guaymasensis</name>
    <dbReference type="NCBI Taxonomy" id="1185412"/>
    <lineage>
        <taxon>Bacteria</taxon>
        <taxon>Bacillati</taxon>
        <taxon>Bacillota</taxon>
        <taxon>Clostridia</taxon>
        <taxon>Lachnospirales</taxon>
        <taxon>Vallitaleaceae</taxon>
        <taxon>Vallitalea</taxon>
    </lineage>
</organism>
<gene>
    <name evidence="1" type="ORF">HYG85_02000</name>
</gene>
<dbReference type="KEGG" id="vgu:HYG85_02000"/>
<accession>A0A8J8M7D1</accession>
<dbReference type="InterPro" id="IPR011044">
    <property type="entry name" value="Quino_amine_DH_bsu"/>
</dbReference>
<name>A0A8J8M7D1_9FIRM</name>
<sequence length="496" mass="56925">MKRNRILMATVLIALVLTSCKQNIIAKENSTVLDKKVETKVETEIVQEEVKTIDDLFGDKKYWNKIVQYDTNYVKLKDINKKDIEEIEVDFSMLGESSTIKELSDGYIAVGLKKYVKSERLTKSKATFYYKPILQKLDETGKIVWNKELNQKIPSGSIRHLLVFEDDSFLVAVDSYQKWMNGGKRTHENNCIIKFDKEGNQLWKQEFDNYSNDMFQDIVLTDSEEILVIGEWMKGSNDIVITKLDSKGNIIKQKSFGGSDYDTLYVSKYDKDMGIVIKGRTSSQDGSFAIDSKKEDMLFVACIDEKDLKVKWVNQFEENYSPYDQLYIDEGLVYVAVDGGATHSKENKGLIITIDNEGKVSNSITHIYPEHESWALAMIVLENDDVIVGCGNRNVGTLRIFDKSGREKKIIKNLKLSPNEIIPTHDGGFIVKSVREIKSIPQPPIISCIWFDHEVVIVKYDSDYNVQWRKTYDKYKESIEVEKVIPLKNGKVIVEK</sequence>
<dbReference type="Proteomes" id="UP000677305">
    <property type="component" value="Chromosome"/>
</dbReference>
<dbReference type="PANTHER" id="PTHR42754:SF1">
    <property type="entry name" value="LIPOPROTEIN"/>
    <property type="match status" value="1"/>
</dbReference>
<dbReference type="EMBL" id="CP058561">
    <property type="protein sequence ID" value="QUH27752.1"/>
    <property type="molecule type" value="Genomic_DNA"/>
</dbReference>
<proteinExistence type="predicted"/>
<reference evidence="1 2" key="1">
    <citation type="submission" date="2020-07" db="EMBL/GenBank/DDBJ databases">
        <title>Vallitalea guaymasensis genome.</title>
        <authorList>
            <person name="Postec A."/>
        </authorList>
    </citation>
    <scope>NUCLEOTIDE SEQUENCE [LARGE SCALE GENOMIC DNA]</scope>
    <source>
        <strain evidence="1 2">Ra1766G1</strain>
    </source>
</reference>
<dbReference type="SUPFAM" id="SSF50969">
    <property type="entry name" value="YVTN repeat-like/Quinoprotein amine dehydrogenase"/>
    <property type="match status" value="1"/>
</dbReference>
<dbReference type="RefSeq" id="WP_212692068.1">
    <property type="nucleotide sequence ID" value="NZ_CP058561.1"/>
</dbReference>
<dbReference type="Gene3D" id="2.130.10.10">
    <property type="entry name" value="YVTN repeat-like/Quinoprotein amine dehydrogenase"/>
    <property type="match status" value="1"/>
</dbReference>